<dbReference type="PANTHER" id="PTHR46211:SF1">
    <property type="entry name" value="GLYCEROPHOSPHODIESTER PHOSPHODIESTERASE, CYTOPLASMIC"/>
    <property type="match status" value="1"/>
</dbReference>
<dbReference type="Proteomes" id="UP001319883">
    <property type="component" value="Unassembled WGS sequence"/>
</dbReference>
<feature type="transmembrane region" description="Helical" evidence="1">
    <location>
        <begin position="79"/>
        <end position="105"/>
    </location>
</feature>
<feature type="domain" description="GP-PDE" evidence="2">
    <location>
        <begin position="357"/>
        <end position="588"/>
    </location>
</feature>
<organism evidence="3 4">
    <name type="scientific">Modicisalibacter tunisiensis</name>
    <dbReference type="NCBI Taxonomy" id="390637"/>
    <lineage>
        <taxon>Bacteria</taxon>
        <taxon>Pseudomonadati</taxon>
        <taxon>Pseudomonadota</taxon>
        <taxon>Gammaproteobacteria</taxon>
        <taxon>Oceanospirillales</taxon>
        <taxon>Halomonadaceae</taxon>
        <taxon>Modicisalibacter</taxon>
    </lineage>
</organism>
<dbReference type="RefSeq" id="WP_224421022.1">
    <property type="nucleotide sequence ID" value="NZ_JAGXFD010000001.1"/>
</dbReference>
<evidence type="ECO:0000256" key="1">
    <source>
        <dbReference type="SAM" id="Phobius"/>
    </source>
</evidence>
<dbReference type="InterPro" id="IPR030395">
    <property type="entry name" value="GP_PDE_dom"/>
</dbReference>
<dbReference type="Gene3D" id="3.20.20.190">
    <property type="entry name" value="Phosphatidylinositol (PI) phosphodiesterase"/>
    <property type="match status" value="1"/>
</dbReference>
<dbReference type="Pfam" id="PF03009">
    <property type="entry name" value="GDPD"/>
    <property type="match status" value="1"/>
</dbReference>
<feature type="transmembrane region" description="Helical" evidence="1">
    <location>
        <begin position="29"/>
        <end position="56"/>
    </location>
</feature>
<dbReference type="SUPFAM" id="SSF51695">
    <property type="entry name" value="PLC-like phosphodiesterases"/>
    <property type="match status" value="1"/>
</dbReference>
<dbReference type="EMBL" id="JAGXFD010000001">
    <property type="protein sequence ID" value="MBZ9568234.1"/>
    <property type="molecule type" value="Genomic_DNA"/>
</dbReference>
<accession>A0ABS7X022</accession>
<comment type="caution">
    <text evidence="3">The sequence shown here is derived from an EMBL/GenBank/DDBJ whole genome shotgun (WGS) entry which is preliminary data.</text>
</comment>
<keyword evidence="1" id="KW-0472">Membrane</keyword>
<feature type="transmembrane region" description="Helical" evidence="1">
    <location>
        <begin position="175"/>
        <end position="198"/>
    </location>
</feature>
<feature type="transmembrane region" description="Helical" evidence="1">
    <location>
        <begin position="274"/>
        <end position="307"/>
    </location>
</feature>
<feature type="transmembrane region" description="Helical" evidence="1">
    <location>
        <begin position="327"/>
        <end position="346"/>
    </location>
</feature>
<reference evidence="3 4" key="1">
    <citation type="submission" date="2021-05" db="EMBL/GenBank/DDBJ databases">
        <title>Petroleum and Energy Research Collection (APPE): ex situ preservation of microbial diversity associated with the oil industry and exploitation of its biotechnological potential.</title>
        <authorList>
            <person name="Paixao C.T.M."/>
            <person name="Gomes M.B."/>
            <person name="Oliveira V.M."/>
        </authorList>
    </citation>
    <scope>NUCLEOTIDE SEQUENCE [LARGE SCALE GENOMIC DNA]</scope>
    <source>
        <strain evidence="3 4">LIT2</strain>
    </source>
</reference>
<dbReference type="InterPro" id="IPR018476">
    <property type="entry name" value="GlyceroP-diester-Pdiesterase_M"/>
</dbReference>
<sequence>MPESPATTLAPHALGVAALRSLREHWRPLVAYQLFFTLLSATLLLPASASTLAALLRELGRPPLTGAQLLDVALTPWGALWLLTAIALSALLLALQQAGMLLVVARPGAHRYRQALEALWNVGRRLPGIAGLTLLQTTAQLAVALVPLLLLEGLYRWLLGDMESYVVMQTRPAALGWFLLAAVAPLALWLWAAAALYLRWVLALPALVLEGRRVGDALRRSRTLTRGHGRRLLLPVILPVPLVVLLPLGASLVFDTLVTPLLGWLPERTTWLIPAMLAYLTFYGLLALAATFIGVAVNSLVTGCLYLRLAHRQPRPPSPTRRDHPAWVAWGAEALVLLIAAGQAFAELNRFTLQDTVTITAHRGSSIEAPENTLAAFERAIADGADYIEFDARLSADGQVVISHDDSLRRLLGRDERISELAWPALREIDVGSWFAPAYREERLPRLESVLRLTRHRIRLYIELKPTGNNATALVDAVLARLPRERRDQVVIASLSPAVIREVERRAPQLRTTLFAQFMVRGGLALGDIDALGLRHVRIDAATVAAVHARGYALHAWTVNDRRQMARLIDLGVDNIITDRPARLSDLLAERATLSDGELLLLKLHSWLHA</sequence>
<proteinExistence type="predicted"/>
<keyword evidence="1" id="KW-1133">Transmembrane helix</keyword>
<keyword evidence="4" id="KW-1185">Reference proteome</keyword>
<dbReference type="InterPro" id="IPR017946">
    <property type="entry name" value="PLC-like_Pdiesterase_TIM-brl"/>
</dbReference>
<dbReference type="PROSITE" id="PS51704">
    <property type="entry name" value="GP_PDE"/>
    <property type="match status" value="1"/>
</dbReference>
<evidence type="ECO:0000313" key="3">
    <source>
        <dbReference type="EMBL" id="MBZ9568234.1"/>
    </source>
</evidence>
<keyword evidence="1" id="KW-0812">Transmembrane</keyword>
<feature type="transmembrane region" description="Helical" evidence="1">
    <location>
        <begin position="232"/>
        <end position="254"/>
    </location>
</feature>
<dbReference type="Pfam" id="PF10110">
    <property type="entry name" value="GPDPase_memb"/>
    <property type="match status" value="1"/>
</dbReference>
<evidence type="ECO:0000259" key="2">
    <source>
        <dbReference type="PROSITE" id="PS51704"/>
    </source>
</evidence>
<feature type="transmembrane region" description="Helical" evidence="1">
    <location>
        <begin position="126"/>
        <end position="155"/>
    </location>
</feature>
<name>A0ABS7X022_9GAMM</name>
<evidence type="ECO:0000313" key="4">
    <source>
        <dbReference type="Proteomes" id="UP001319883"/>
    </source>
</evidence>
<protein>
    <submittedName>
        <fullName evidence="3">Glycerophosphoryl diester phosphodiesterase membrane domain-containing protein</fullName>
    </submittedName>
</protein>
<dbReference type="PANTHER" id="PTHR46211">
    <property type="entry name" value="GLYCEROPHOSPHORYL DIESTER PHOSPHODIESTERASE"/>
    <property type="match status" value="1"/>
</dbReference>
<gene>
    <name evidence="3" type="ORF">KGQ91_11180</name>
</gene>